<gene>
    <name evidence="1" type="ORF">QNI16_19170</name>
</gene>
<organism evidence="1 2">
    <name type="scientific">Xanthocytophaga flava</name>
    <dbReference type="NCBI Taxonomy" id="3048013"/>
    <lineage>
        <taxon>Bacteria</taxon>
        <taxon>Pseudomonadati</taxon>
        <taxon>Bacteroidota</taxon>
        <taxon>Cytophagia</taxon>
        <taxon>Cytophagales</taxon>
        <taxon>Rhodocytophagaceae</taxon>
        <taxon>Xanthocytophaga</taxon>
    </lineage>
</organism>
<sequence>MSEIVTAQDLLLKYLDYHCNWVQCNFGTARPAQFREQQLVAMLKAFDIVPSLDKTDNETESNDLVQTEKSSENNSFRVWLNKIFSSKELRLTVSDEELVHQRVENMKRIAILHYFTKNTFLAERDVKTYVPLMDQAIDVVRKELTSLNETDMRLPKHYEVRCLYDKLLSFRMEMYKVTYPWGGMLEGFSVGYWYSHILATEV</sequence>
<dbReference type="EMBL" id="JASJOS010000008">
    <property type="protein sequence ID" value="MDJ1482629.1"/>
    <property type="molecule type" value="Genomic_DNA"/>
</dbReference>
<name>A0AAE3UAB9_9BACT</name>
<proteinExistence type="predicted"/>
<evidence type="ECO:0000313" key="1">
    <source>
        <dbReference type="EMBL" id="MDJ1482629.1"/>
    </source>
</evidence>
<protein>
    <submittedName>
        <fullName evidence="1">Uncharacterized protein</fullName>
    </submittedName>
</protein>
<comment type="caution">
    <text evidence="1">The sequence shown here is derived from an EMBL/GenBank/DDBJ whole genome shotgun (WGS) entry which is preliminary data.</text>
</comment>
<dbReference type="Proteomes" id="UP001241110">
    <property type="component" value="Unassembled WGS sequence"/>
</dbReference>
<accession>A0AAE3UAB9</accession>
<dbReference type="AlphaFoldDB" id="A0AAE3UAB9"/>
<dbReference type="RefSeq" id="WP_313981909.1">
    <property type="nucleotide sequence ID" value="NZ_JASJOS010000008.1"/>
</dbReference>
<reference evidence="1" key="1">
    <citation type="submission" date="2023-05" db="EMBL/GenBank/DDBJ databases">
        <authorList>
            <person name="Zhang X."/>
        </authorList>
    </citation>
    <scope>NUCLEOTIDE SEQUENCE</scope>
    <source>
        <strain evidence="1">YF14B1</strain>
    </source>
</reference>
<evidence type="ECO:0000313" key="2">
    <source>
        <dbReference type="Proteomes" id="UP001241110"/>
    </source>
</evidence>